<gene>
    <name evidence="2" type="ORF">FGL95_19315</name>
</gene>
<protein>
    <submittedName>
        <fullName evidence="2">Uncharacterized protein</fullName>
    </submittedName>
</protein>
<proteinExistence type="predicted"/>
<feature type="signal peptide" evidence="1">
    <location>
        <begin position="1"/>
        <end position="33"/>
    </location>
</feature>
<dbReference type="Proteomes" id="UP000535543">
    <property type="component" value="Unassembled WGS sequence"/>
</dbReference>
<dbReference type="AlphaFoldDB" id="A0A848KLQ0"/>
<dbReference type="PROSITE" id="PS51318">
    <property type="entry name" value="TAT"/>
    <property type="match status" value="1"/>
</dbReference>
<evidence type="ECO:0000313" key="2">
    <source>
        <dbReference type="EMBL" id="NMN97190.1"/>
    </source>
</evidence>
<reference evidence="2 3" key="2">
    <citation type="submission" date="2020-06" db="EMBL/GenBank/DDBJ databases">
        <title>Antribacter stalactiti gen. nov., sp. nov., a new member of the family Nacardiaceae isolated from a cave.</title>
        <authorList>
            <person name="Kim I.S."/>
        </authorList>
    </citation>
    <scope>NUCLEOTIDE SEQUENCE [LARGE SCALE GENOMIC DNA]</scope>
    <source>
        <strain evidence="2 3">YC2-7</strain>
    </source>
</reference>
<dbReference type="EMBL" id="VCQU01000007">
    <property type="protein sequence ID" value="NMN97190.1"/>
    <property type="molecule type" value="Genomic_DNA"/>
</dbReference>
<sequence>MTTTSIRRRLILAPLAATAALATMVGVAGIASAGTLPTNAPTTTMSITNDTDQTMWLTNSNNPYGSFIAGPRQSLAPHATEIVTAVSNNTTPVFPINISYGYGSLGAVANFVSTNDYMGATTNGSGVSGYNVQNYGVQTTIDSGAPTVNASYILAPMMM</sequence>
<organism evidence="2 3">
    <name type="scientific">Antrihabitans stalactiti</name>
    <dbReference type="NCBI Taxonomy" id="2584121"/>
    <lineage>
        <taxon>Bacteria</taxon>
        <taxon>Bacillati</taxon>
        <taxon>Actinomycetota</taxon>
        <taxon>Actinomycetes</taxon>
        <taxon>Mycobacteriales</taxon>
        <taxon>Nocardiaceae</taxon>
        <taxon>Antrihabitans</taxon>
    </lineage>
</organism>
<comment type="caution">
    <text evidence="2">The sequence shown here is derived from an EMBL/GenBank/DDBJ whole genome shotgun (WGS) entry which is preliminary data.</text>
</comment>
<keyword evidence="3" id="KW-1185">Reference proteome</keyword>
<feature type="chain" id="PRO_5032679601" evidence="1">
    <location>
        <begin position="34"/>
        <end position="159"/>
    </location>
</feature>
<accession>A0A848KLQ0</accession>
<dbReference type="RefSeq" id="WP_169589894.1">
    <property type="nucleotide sequence ID" value="NZ_VCQU01000007.1"/>
</dbReference>
<reference evidence="2 3" key="1">
    <citation type="submission" date="2019-05" db="EMBL/GenBank/DDBJ databases">
        <authorList>
            <person name="Lee S.D."/>
        </authorList>
    </citation>
    <scope>NUCLEOTIDE SEQUENCE [LARGE SCALE GENOMIC DNA]</scope>
    <source>
        <strain evidence="2 3">YC2-7</strain>
    </source>
</reference>
<evidence type="ECO:0000313" key="3">
    <source>
        <dbReference type="Proteomes" id="UP000535543"/>
    </source>
</evidence>
<name>A0A848KLQ0_9NOCA</name>
<dbReference type="InterPro" id="IPR006311">
    <property type="entry name" value="TAT_signal"/>
</dbReference>
<keyword evidence="1" id="KW-0732">Signal</keyword>
<evidence type="ECO:0000256" key="1">
    <source>
        <dbReference type="SAM" id="SignalP"/>
    </source>
</evidence>